<dbReference type="PANTHER" id="PTHR31837">
    <property type="entry name" value="CYTOCHROME B-245 CHAPERONE 1"/>
    <property type="match status" value="1"/>
</dbReference>
<reference evidence="11" key="1">
    <citation type="submission" date="2025-08" db="UniProtKB">
        <authorList>
            <consortium name="Ensembl"/>
        </authorList>
    </citation>
    <scope>IDENTIFICATION</scope>
</reference>
<evidence type="ECO:0000256" key="8">
    <source>
        <dbReference type="ARBA" id="ARBA00023136"/>
    </source>
</evidence>
<dbReference type="Proteomes" id="UP000694388">
    <property type="component" value="Unplaced"/>
</dbReference>
<evidence type="ECO:0000313" key="12">
    <source>
        <dbReference type="Proteomes" id="UP000694388"/>
    </source>
</evidence>
<protein>
    <recommendedName>
        <fullName evidence="10">Essential for reactive oxygen species protein</fullName>
    </recommendedName>
</protein>
<keyword evidence="8" id="KW-0472">Membrane</keyword>
<sequence>MVYMQVIQKTVHELHLARSPASRSWAVFADGWHWGLLYSCGCLFIAIQTLESWEVRDDNKTMAYSLKIKVKTSCQSMFLT</sequence>
<dbReference type="GO" id="GO:0005789">
    <property type="term" value="C:endoplasmic reticulum membrane"/>
    <property type="evidence" value="ECO:0007669"/>
    <property type="project" value="UniProtKB-SubCell"/>
</dbReference>
<evidence type="ECO:0000256" key="7">
    <source>
        <dbReference type="ARBA" id="ARBA00022989"/>
    </source>
</evidence>
<keyword evidence="4" id="KW-0812">Transmembrane</keyword>
<reference evidence="11" key="2">
    <citation type="submission" date="2025-09" db="UniProtKB">
        <authorList>
            <consortium name="Ensembl"/>
        </authorList>
    </citation>
    <scope>IDENTIFICATION</scope>
</reference>
<evidence type="ECO:0000256" key="4">
    <source>
        <dbReference type="ARBA" id="ARBA00022692"/>
    </source>
</evidence>
<evidence type="ECO:0000256" key="2">
    <source>
        <dbReference type="ARBA" id="ARBA00009907"/>
    </source>
</evidence>
<organism evidence="11 12">
    <name type="scientific">Eptatretus burgeri</name>
    <name type="common">Inshore hagfish</name>
    <dbReference type="NCBI Taxonomy" id="7764"/>
    <lineage>
        <taxon>Eukaryota</taxon>
        <taxon>Metazoa</taxon>
        <taxon>Chordata</taxon>
        <taxon>Craniata</taxon>
        <taxon>Vertebrata</taxon>
        <taxon>Cyclostomata</taxon>
        <taxon>Myxini</taxon>
        <taxon>Myxiniformes</taxon>
        <taxon>Myxinidae</taxon>
        <taxon>Eptatretinae</taxon>
        <taxon>Eptatretus</taxon>
    </lineage>
</organism>
<comment type="subcellular location">
    <subcellularLocation>
        <location evidence="1">Endoplasmic reticulum membrane</location>
        <topology evidence="1">Single-pass membrane protein</topology>
    </subcellularLocation>
</comment>
<evidence type="ECO:0000256" key="5">
    <source>
        <dbReference type="ARBA" id="ARBA00022824"/>
    </source>
</evidence>
<accession>A0A8C4WV12</accession>
<evidence type="ECO:0000256" key="6">
    <source>
        <dbReference type="ARBA" id="ARBA00022859"/>
    </source>
</evidence>
<evidence type="ECO:0000256" key="3">
    <source>
        <dbReference type="ARBA" id="ARBA00022588"/>
    </source>
</evidence>
<dbReference type="PANTHER" id="PTHR31837:SF3">
    <property type="entry name" value="CYTOCHROME B-245 CHAPERONE 1"/>
    <property type="match status" value="1"/>
</dbReference>
<evidence type="ECO:0000313" key="11">
    <source>
        <dbReference type="Ensembl" id="ENSEBUP00000012462.1"/>
    </source>
</evidence>
<dbReference type="GO" id="GO:0045087">
    <property type="term" value="P:innate immune response"/>
    <property type="evidence" value="ECO:0007669"/>
    <property type="project" value="UniProtKB-KW"/>
</dbReference>
<dbReference type="AlphaFoldDB" id="A0A8C4WV12"/>
<dbReference type="InterPro" id="IPR027846">
    <property type="entry name" value="Cybc1"/>
</dbReference>
<comment type="similarity">
    <text evidence="2">Belongs to the CYBC1 family.</text>
</comment>
<dbReference type="Pfam" id="PF15169">
    <property type="entry name" value="Cybc1_Eros"/>
    <property type="match status" value="1"/>
</dbReference>
<keyword evidence="5" id="KW-0256">Endoplasmic reticulum</keyword>
<keyword evidence="7" id="KW-1133">Transmembrane helix</keyword>
<name>A0A8C4WV12_EPTBU</name>
<keyword evidence="12" id="KW-1185">Reference proteome</keyword>
<evidence type="ECO:0000256" key="1">
    <source>
        <dbReference type="ARBA" id="ARBA00004389"/>
    </source>
</evidence>
<dbReference type="Ensembl" id="ENSEBUT00000013038.1">
    <property type="protein sequence ID" value="ENSEBUP00000012462.1"/>
    <property type="gene ID" value="ENSEBUG00000007919.1"/>
</dbReference>
<keyword evidence="9" id="KW-0143">Chaperone</keyword>
<keyword evidence="6" id="KW-0391">Immunity</keyword>
<keyword evidence="3" id="KW-0399">Innate immunity</keyword>
<evidence type="ECO:0000256" key="9">
    <source>
        <dbReference type="ARBA" id="ARBA00023186"/>
    </source>
</evidence>
<evidence type="ECO:0000256" key="10">
    <source>
        <dbReference type="ARBA" id="ARBA00030424"/>
    </source>
</evidence>
<proteinExistence type="inferred from homology"/>